<dbReference type="SUPFAM" id="SSF160544">
    <property type="entry name" value="EscU C-terminal domain-like"/>
    <property type="match status" value="1"/>
</dbReference>
<dbReference type="Proteomes" id="UP000003527">
    <property type="component" value="Unassembled WGS sequence"/>
</dbReference>
<dbReference type="GO" id="GO:0005886">
    <property type="term" value="C:plasma membrane"/>
    <property type="evidence" value="ECO:0007669"/>
    <property type="project" value="TreeGrafter"/>
</dbReference>
<evidence type="ECO:0000313" key="2">
    <source>
        <dbReference type="EMBL" id="EHL14336.1"/>
    </source>
</evidence>
<dbReference type="EMBL" id="AFZD01000003">
    <property type="protein sequence ID" value="EHL14336.1"/>
    <property type="molecule type" value="Genomic_DNA"/>
</dbReference>
<dbReference type="Pfam" id="PF01312">
    <property type="entry name" value="Bac_export_2"/>
    <property type="match status" value="1"/>
</dbReference>
<dbReference type="HOGENOM" id="CLU_041013_4_0_9"/>
<evidence type="ECO:0000256" key="1">
    <source>
        <dbReference type="SAM" id="MobiDB-lite"/>
    </source>
</evidence>
<organism evidence="2 3">
    <name type="scientific">Oribacterium asaccharolyticum ACB7</name>
    <dbReference type="NCBI Taxonomy" id="796944"/>
    <lineage>
        <taxon>Bacteria</taxon>
        <taxon>Bacillati</taxon>
        <taxon>Bacillota</taxon>
        <taxon>Clostridia</taxon>
        <taxon>Lachnospirales</taxon>
        <taxon>Lachnospiraceae</taxon>
        <taxon>Oribacterium</taxon>
    </lineage>
</organism>
<evidence type="ECO:0000313" key="3">
    <source>
        <dbReference type="Proteomes" id="UP000003527"/>
    </source>
</evidence>
<reference evidence="2 3" key="1">
    <citation type="submission" date="2011-08" db="EMBL/GenBank/DDBJ databases">
        <title>The Genome Sequence of Oribacterium sp. ACB7.</title>
        <authorList>
            <consortium name="The Broad Institute Genome Sequencing Platform"/>
            <person name="Earl A."/>
            <person name="Ward D."/>
            <person name="Feldgarden M."/>
            <person name="Gevers D."/>
            <person name="Sizova M."/>
            <person name="Hazen A."/>
            <person name="Epstein S."/>
            <person name="Young S.K."/>
            <person name="Zeng Q."/>
            <person name="Gargeya S."/>
            <person name="Fitzgerald M."/>
            <person name="Haas B."/>
            <person name="Abouelleil A."/>
            <person name="Alvarado L."/>
            <person name="Arachchi H.M."/>
            <person name="Berlin A."/>
            <person name="Brown A."/>
            <person name="Chapman S.B."/>
            <person name="Chen Z."/>
            <person name="Dunbar C."/>
            <person name="Freedman E."/>
            <person name="Gearin G."/>
            <person name="Gellesch M."/>
            <person name="Goldberg J."/>
            <person name="Griggs A."/>
            <person name="Gujja S."/>
            <person name="Heiman D."/>
            <person name="Howarth C."/>
            <person name="Larson L."/>
            <person name="Lui A."/>
            <person name="MacDonald P.J.P."/>
            <person name="Montmayeur A."/>
            <person name="Murphy C."/>
            <person name="Neiman D."/>
            <person name="Pearson M."/>
            <person name="Priest M."/>
            <person name="Roberts A."/>
            <person name="Saif S."/>
            <person name="Shea T."/>
            <person name="Shenoy N."/>
            <person name="Sisk P."/>
            <person name="Stolte C."/>
            <person name="Sykes S."/>
            <person name="Wortman J."/>
            <person name="Nusbaum C."/>
            <person name="Birren B."/>
        </authorList>
    </citation>
    <scope>NUCLEOTIDE SEQUENCE [LARGE SCALE GENOMIC DNA]</scope>
    <source>
        <strain evidence="2 3">ACB7</strain>
    </source>
</reference>
<protein>
    <recommendedName>
        <fullName evidence="4">FlhB domain-containing protein</fullName>
    </recommendedName>
</protein>
<dbReference type="PATRIC" id="fig|796944.3.peg.172"/>
<name>G9WRE9_9FIRM</name>
<dbReference type="InterPro" id="IPR006135">
    <property type="entry name" value="T3SS_substrate_exporter"/>
</dbReference>
<dbReference type="GO" id="GO:0009306">
    <property type="term" value="P:protein secretion"/>
    <property type="evidence" value="ECO:0007669"/>
    <property type="project" value="InterPro"/>
</dbReference>
<dbReference type="PANTHER" id="PTHR30531">
    <property type="entry name" value="FLAGELLAR BIOSYNTHETIC PROTEIN FLHB"/>
    <property type="match status" value="1"/>
</dbReference>
<dbReference type="InterPro" id="IPR029025">
    <property type="entry name" value="T3SS_substrate_exporter_C"/>
</dbReference>
<gene>
    <name evidence="2" type="ORF">HMPREF9624_01665</name>
</gene>
<accession>G9WRE9</accession>
<dbReference type="RefSeq" id="WP_009428179.1">
    <property type="nucleotide sequence ID" value="NZ_JH414506.1"/>
</dbReference>
<evidence type="ECO:0008006" key="4">
    <source>
        <dbReference type="Google" id="ProtNLM"/>
    </source>
</evidence>
<dbReference type="AlphaFoldDB" id="G9WRE9"/>
<comment type="caution">
    <text evidence="2">The sequence shown here is derived from an EMBL/GenBank/DDBJ whole genome shotgun (WGS) entry which is preliminary data.</text>
</comment>
<feature type="region of interest" description="Disordered" evidence="1">
    <location>
        <begin position="90"/>
        <end position="111"/>
    </location>
</feature>
<sequence length="111" mass="12469">MTDFTRLMEKKAAALKYDSEKNGAPVIVAAGMGEMAERITETAMKSGVPVYEDDSLASLLTQMKLGAEIPEELFQAIVEIYIYFLGFTGDPEKDKEEREKRREERKNALSS</sequence>
<dbReference type="Gene3D" id="3.40.1690.10">
    <property type="entry name" value="secretion proteins EscU"/>
    <property type="match status" value="1"/>
</dbReference>
<keyword evidence="3" id="KW-1185">Reference proteome</keyword>
<proteinExistence type="predicted"/>
<dbReference type="PANTHER" id="PTHR30531:SF12">
    <property type="entry name" value="FLAGELLAR BIOSYNTHETIC PROTEIN FLHB"/>
    <property type="match status" value="1"/>
</dbReference>